<keyword evidence="5" id="KW-1185">Reference proteome</keyword>
<keyword evidence="2" id="KW-1133">Transmembrane helix</keyword>
<protein>
    <submittedName>
        <fullName evidence="4">SGNH/GDSL hydrolase family protein</fullName>
    </submittedName>
</protein>
<proteinExistence type="predicted"/>
<comment type="caution">
    <text evidence="4">The sequence shown here is derived from an EMBL/GenBank/DDBJ whole genome shotgun (WGS) entry which is preliminary data.</text>
</comment>
<evidence type="ECO:0000259" key="3">
    <source>
        <dbReference type="Pfam" id="PF13472"/>
    </source>
</evidence>
<sequence length="347" mass="35300">MVGPLNAANVRRITTTAAAYGGGIGLLSASFYGLLRLQASLARRTITGVPLEEPPNADGVYGDHPGSPISFTVIGDSCAAGYGVHHPDEAPGALIAAGLAEIAEQPVRLTTVARGGARSADLADQVDRALVASPNAALIIIGGNDVTHSVSPERAVTMLTDAILRLRDAGCATVVGACPDLGTIKPIQPPLRWLARQWSRKLAAAQTIAAVEAGARTVSLGSILGPEFAASPRELFSEDQFHPSAAGYAHAAAAVLPSIAAGLGLWPADEYELEPPEGEGVAPISVAAATAAGHGGTEVAAATVDGREAGPRGPWAKIRRRNTSNNANVPPLPDASEDADDGHLTSA</sequence>
<feature type="domain" description="SGNH hydrolase-type esterase" evidence="3">
    <location>
        <begin position="73"/>
        <end position="249"/>
    </location>
</feature>
<dbReference type="OrthoDB" id="9804395at2"/>
<dbReference type="PANTHER" id="PTHR30383">
    <property type="entry name" value="THIOESTERASE 1/PROTEASE 1/LYSOPHOSPHOLIPASE L1"/>
    <property type="match status" value="1"/>
</dbReference>
<feature type="transmembrane region" description="Helical" evidence="2">
    <location>
        <begin position="17"/>
        <end position="35"/>
    </location>
</feature>
<accession>A0A329QKH0</accession>
<dbReference type="AlphaFoldDB" id="A0A329QKH0"/>
<name>A0A329QKH0_9ACTN</name>
<dbReference type="InterPro" id="IPR051532">
    <property type="entry name" value="Ester_Hydrolysis_Enzymes"/>
</dbReference>
<evidence type="ECO:0000256" key="1">
    <source>
        <dbReference type="SAM" id="MobiDB-lite"/>
    </source>
</evidence>
<keyword evidence="2" id="KW-0812">Transmembrane</keyword>
<keyword evidence="2" id="KW-0472">Membrane</keyword>
<evidence type="ECO:0000313" key="4">
    <source>
        <dbReference type="EMBL" id="RAW11902.1"/>
    </source>
</evidence>
<feature type="region of interest" description="Disordered" evidence="1">
    <location>
        <begin position="297"/>
        <end position="347"/>
    </location>
</feature>
<dbReference type="PANTHER" id="PTHR30383:SF5">
    <property type="entry name" value="SGNH HYDROLASE-TYPE ESTERASE DOMAIN-CONTAINING PROTEIN"/>
    <property type="match status" value="1"/>
</dbReference>
<organism evidence="4 5">
    <name type="scientific">Phytoactinopolyspora halophila</name>
    <dbReference type="NCBI Taxonomy" id="1981511"/>
    <lineage>
        <taxon>Bacteria</taxon>
        <taxon>Bacillati</taxon>
        <taxon>Actinomycetota</taxon>
        <taxon>Actinomycetes</taxon>
        <taxon>Jiangellales</taxon>
        <taxon>Jiangellaceae</taxon>
        <taxon>Phytoactinopolyspora</taxon>
    </lineage>
</organism>
<dbReference type="Gene3D" id="3.40.50.1110">
    <property type="entry name" value="SGNH hydrolase"/>
    <property type="match status" value="1"/>
</dbReference>
<dbReference type="SUPFAM" id="SSF52266">
    <property type="entry name" value="SGNH hydrolase"/>
    <property type="match status" value="1"/>
</dbReference>
<reference evidence="4 5" key="1">
    <citation type="submission" date="2018-06" db="EMBL/GenBank/DDBJ databases">
        <title>Phytoactinopolyspora halophila sp. nov., a novel halophilic actinomycete isolated from a saline soil in China.</title>
        <authorList>
            <person name="Tang S.-K."/>
        </authorList>
    </citation>
    <scope>NUCLEOTIDE SEQUENCE [LARGE SCALE GENOMIC DNA]</scope>
    <source>
        <strain evidence="4 5">YIM 96934</strain>
    </source>
</reference>
<dbReference type="GO" id="GO:0004622">
    <property type="term" value="F:phosphatidylcholine lysophospholipase activity"/>
    <property type="evidence" value="ECO:0007669"/>
    <property type="project" value="TreeGrafter"/>
</dbReference>
<evidence type="ECO:0000256" key="2">
    <source>
        <dbReference type="SAM" id="Phobius"/>
    </source>
</evidence>
<gene>
    <name evidence="4" type="ORF">DPM12_15695</name>
</gene>
<dbReference type="RefSeq" id="WP_112259284.1">
    <property type="nucleotide sequence ID" value="NZ_QMIG01000018.1"/>
</dbReference>
<dbReference type="CDD" id="cd01836">
    <property type="entry name" value="FeeA_FeeB_like"/>
    <property type="match status" value="1"/>
</dbReference>
<dbReference type="InterPro" id="IPR036514">
    <property type="entry name" value="SGNH_hydro_sf"/>
</dbReference>
<dbReference type="InterPro" id="IPR013830">
    <property type="entry name" value="SGNH_hydro"/>
</dbReference>
<evidence type="ECO:0000313" key="5">
    <source>
        <dbReference type="Proteomes" id="UP000250462"/>
    </source>
</evidence>
<dbReference type="Pfam" id="PF13472">
    <property type="entry name" value="Lipase_GDSL_2"/>
    <property type="match status" value="1"/>
</dbReference>
<keyword evidence="4" id="KW-0378">Hydrolase</keyword>
<dbReference type="EMBL" id="QMIG01000018">
    <property type="protein sequence ID" value="RAW11902.1"/>
    <property type="molecule type" value="Genomic_DNA"/>
</dbReference>
<dbReference type="Proteomes" id="UP000250462">
    <property type="component" value="Unassembled WGS sequence"/>
</dbReference>